<feature type="domain" description="ApeI dehydratase-like" evidence="1">
    <location>
        <begin position="15"/>
        <end position="108"/>
    </location>
</feature>
<accession>A0A975B7C3</accession>
<dbReference type="AlphaFoldDB" id="A0A975B7C3"/>
<dbReference type="InterPro" id="IPR054545">
    <property type="entry name" value="ApeI-like"/>
</dbReference>
<dbReference type="Pfam" id="PF22818">
    <property type="entry name" value="ApeI-like"/>
    <property type="match status" value="1"/>
</dbReference>
<dbReference type="SUPFAM" id="SSF54637">
    <property type="entry name" value="Thioesterase/thiol ester dehydrase-isomerase"/>
    <property type="match status" value="1"/>
</dbReference>
<evidence type="ECO:0000259" key="1">
    <source>
        <dbReference type="Pfam" id="PF22818"/>
    </source>
</evidence>
<proteinExistence type="predicted"/>
<dbReference type="Gene3D" id="3.10.129.10">
    <property type="entry name" value="Hotdog Thioesterase"/>
    <property type="match status" value="1"/>
</dbReference>
<dbReference type="EMBL" id="CP061799">
    <property type="protein sequence ID" value="QTA80042.1"/>
    <property type="molecule type" value="Genomic_DNA"/>
</dbReference>
<sequence>MNTWHLLTNITRYDSNEIFAQAGAGKDCLWFSGHFPGDPILPGIAQLALVMDSLHQAFKTKIRISGLKRVRFRQIIRPGDPLKINIKKNKGNAQSYSFKIMTKDEIACAGTIIIEKPDY</sequence>
<gene>
    <name evidence="2" type="ORF">dnl_23280</name>
</gene>
<reference evidence="2" key="1">
    <citation type="journal article" date="2021" name="Microb. Physiol.">
        <title>Proteogenomic Insights into the Physiology of Marine, Sulfate-Reducing, Filamentous Desulfonema limicola and Desulfonema magnum.</title>
        <authorList>
            <person name="Schnaars V."/>
            <person name="Wohlbrand L."/>
            <person name="Scheve S."/>
            <person name="Hinrichs C."/>
            <person name="Reinhardt R."/>
            <person name="Rabus R."/>
        </authorList>
    </citation>
    <scope>NUCLEOTIDE SEQUENCE</scope>
    <source>
        <strain evidence="2">5ac10</strain>
    </source>
</reference>
<dbReference type="Proteomes" id="UP000663720">
    <property type="component" value="Chromosome"/>
</dbReference>
<evidence type="ECO:0000313" key="3">
    <source>
        <dbReference type="Proteomes" id="UP000663720"/>
    </source>
</evidence>
<protein>
    <submittedName>
        <fullName evidence="2">Beta-hydroxydecanoyl thiol ester dehydrase domain-containing protein, FabA/FabZ</fullName>
    </submittedName>
</protein>
<evidence type="ECO:0000313" key="2">
    <source>
        <dbReference type="EMBL" id="QTA80042.1"/>
    </source>
</evidence>
<dbReference type="KEGG" id="dli:dnl_23280"/>
<dbReference type="RefSeq" id="WP_207691719.1">
    <property type="nucleotide sequence ID" value="NZ_CP061799.1"/>
</dbReference>
<name>A0A975B7C3_9BACT</name>
<organism evidence="2 3">
    <name type="scientific">Desulfonema limicola</name>
    <dbReference type="NCBI Taxonomy" id="45656"/>
    <lineage>
        <taxon>Bacteria</taxon>
        <taxon>Pseudomonadati</taxon>
        <taxon>Thermodesulfobacteriota</taxon>
        <taxon>Desulfobacteria</taxon>
        <taxon>Desulfobacterales</taxon>
        <taxon>Desulfococcaceae</taxon>
        <taxon>Desulfonema</taxon>
    </lineage>
</organism>
<keyword evidence="3" id="KW-1185">Reference proteome</keyword>
<dbReference type="InterPro" id="IPR029069">
    <property type="entry name" value="HotDog_dom_sf"/>
</dbReference>